<evidence type="ECO:0000256" key="6">
    <source>
        <dbReference type="SAM" id="Phobius"/>
    </source>
</evidence>
<name>A0A3D8QC35_9HELO</name>
<dbReference type="InterPro" id="IPR050360">
    <property type="entry name" value="MFS_Sugar_Transporters"/>
</dbReference>
<keyword evidence="3 6" id="KW-0812">Transmembrane</keyword>
<sequence length="534" mass="58991">MEDGNNPVSSNKETVVEIEDSKHVEDLGHLVNQEEHDVNWWQCIKQNPKIVMWCLYSIWFIILASFDNAAGISTISIPEFRKDFGSPFNGDYVLPARWQSAYNGAPTAFTVASSLSAGLIADRFGRKLTFFIAFIVSFIGVTVEMISTTNAVFFVGKSVNGVAIGLIISVGMTYVGEITPPALRGLTTAACALAFTFGPWIGSFIVLGTGTKTNRWAYRAMFASQYGFNVTGFVFLWWLPESPWWLVSKNRKEAALQSLQILGLSVTDAHKKVANIELTLEANRQETDGATYFECFRRSNLRRTIISIAPLSIHAFAGISFLGTYFAYYIQLSGISTENSFRIGVINGIANVIANLVSLLFIDRVGRRNLSLIGMVLIVLLLAAFSACAAVGTPLAAKVSVACVMIWAVVFNVTIGATAYTIVTEIATPRLRVKTIALGLALQNTWNTMWAFVLPFIFNPNEANLGGKTGFIFVGFSFLALVYMFFYQPETAHRTYEEIDELFAKRVPARAFKTYQTEAELKGIEAKGREKTHV</sequence>
<feature type="transmembrane region" description="Helical" evidence="6">
    <location>
        <begin position="152"/>
        <end position="174"/>
    </location>
</feature>
<protein>
    <submittedName>
        <fullName evidence="8">MFS hexose transporter</fullName>
    </submittedName>
</protein>
<dbReference type="PANTHER" id="PTHR48022:SF22">
    <property type="entry name" value="MAJOR FACILITATOR SUPERFAMILY (MFS) PROFILE DOMAIN-CONTAINING PROTEIN"/>
    <property type="match status" value="1"/>
</dbReference>
<comment type="subcellular location">
    <subcellularLocation>
        <location evidence="1">Membrane</location>
        <topology evidence="1">Multi-pass membrane protein</topology>
    </subcellularLocation>
</comment>
<evidence type="ECO:0000256" key="3">
    <source>
        <dbReference type="ARBA" id="ARBA00022692"/>
    </source>
</evidence>
<evidence type="ECO:0000313" key="8">
    <source>
        <dbReference type="EMBL" id="RDW59267.1"/>
    </source>
</evidence>
<gene>
    <name evidence="8" type="ORF">BP5796_12191</name>
</gene>
<evidence type="ECO:0000256" key="2">
    <source>
        <dbReference type="ARBA" id="ARBA00010992"/>
    </source>
</evidence>
<dbReference type="Pfam" id="PF00083">
    <property type="entry name" value="Sugar_tr"/>
    <property type="match status" value="1"/>
</dbReference>
<keyword evidence="9" id="KW-1185">Reference proteome</keyword>
<feature type="transmembrane region" description="Helical" evidence="6">
    <location>
        <begin position="399"/>
        <end position="423"/>
    </location>
</feature>
<evidence type="ECO:0000256" key="4">
    <source>
        <dbReference type="ARBA" id="ARBA00022989"/>
    </source>
</evidence>
<dbReference type="OrthoDB" id="6612291at2759"/>
<dbReference type="PROSITE" id="PS50850">
    <property type="entry name" value="MFS"/>
    <property type="match status" value="1"/>
</dbReference>
<organism evidence="8 9">
    <name type="scientific">Coleophoma crateriformis</name>
    <dbReference type="NCBI Taxonomy" id="565419"/>
    <lineage>
        <taxon>Eukaryota</taxon>
        <taxon>Fungi</taxon>
        <taxon>Dikarya</taxon>
        <taxon>Ascomycota</taxon>
        <taxon>Pezizomycotina</taxon>
        <taxon>Leotiomycetes</taxon>
        <taxon>Helotiales</taxon>
        <taxon>Dermateaceae</taxon>
        <taxon>Coleophoma</taxon>
    </lineage>
</organism>
<evidence type="ECO:0000313" key="9">
    <source>
        <dbReference type="Proteomes" id="UP000256328"/>
    </source>
</evidence>
<dbReference type="GO" id="GO:0005351">
    <property type="term" value="F:carbohydrate:proton symporter activity"/>
    <property type="evidence" value="ECO:0007669"/>
    <property type="project" value="TreeGrafter"/>
</dbReference>
<dbReference type="Gene3D" id="1.20.1250.20">
    <property type="entry name" value="MFS general substrate transporter like domains"/>
    <property type="match status" value="1"/>
</dbReference>
<feature type="transmembrane region" description="Helical" evidence="6">
    <location>
        <begin position="340"/>
        <end position="362"/>
    </location>
</feature>
<feature type="transmembrane region" description="Helical" evidence="6">
    <location>
        <begin position="128"/>
        <end position="146"/>
    </location>
</feature>
<feature type="transmembrane region" description="Helical" evidence="6">
    <location>
        <begin position="470"/>
        <end position="487"/>
    </location>
</feature>
<dbReference type="Proteomes" id="UP000256328">
    <property type="component" value="Unassembled WGS sequence"/>
</dbReference>
<dbReference type="PROSITE" id="PS00217">
    <property type="entry name" value="SUGAR_TRANSPORT_2"/>
    <property type="match status" value="1"/>
</dbReference>
<dbReference type="InterPro" id="IPR005828">
    <property type="entry name" value="MFS_sugar_transport-like"/>
</dbReference>
<dbReference type="InterPro" id="IPR036259">
    <property type="entry name" value="MFS_trans_sf"/>
</dbReference>
<feature type="transmembrane region" description="Helical" evidence="6">
    <location>
        <begin position="186"/>
        <end position="210"/>
    </location>
</feature>
<accession>A0A3D8QC35</accession>
<feature type="domain" description="Major facilitator superfamily (MFS) profile" evidence="7">
    <location>
        <begin position="54"/>
        <end position="492"/>
    </location>
</feature>
<evidence type="ECO:0000256" key="1">
    <source>
        <dbReference type="ARBA" id="ARBA00004141"/>
    </source>
</evidence>
<feature type="transmembrane region" description="Helical" evidence="6">
    <location>
        <begin position="50"/>
        <end position="66"/>
    </location>
</feature>
<evidence type="ECO:0000256" key="5">
    <source>
        <dbReference type="ARBA" id="ARBA00023136"/>
    </source>
</evidence>
<proteinExistence type="inferred from homology"/>
<feature type="transmembrane region" description="Helical" evidence="6">
    <location>
        <begin position="435"/>
        <end position="458"/>
    </location>
</feature>
<reference evidence="8 9" key="1">
    <citation type="journal article" date="2018" name="IMA Fungus">
        <title>IMA Genome-F 9: Draft genome sequence of Annulohypoxylon stygium, Aspergillus mulundensis, Berkeleyomyces basicola (syn. Thielaviopsis basicola), Ceratocystis smalleyi, two Cercospora beticola strains, Coleophoma cylindrospora, Fusarium fracticaudum, Phialophora cf. hyalina, and Morchella septimelata.</title>
        <authorList>
            <person name="Wingfield B.D."/>
            <person name="Bills G.F."/>
            <person name="Dong Y."/>
            <person name="Huang W."/>
            <person name="Nel W.J."/>
            <person name="Swalarsk-Parry B.S."/>
            <person name="Vaghefi N."/>
            <person name="Wilken P.M."/>
            <person name="An Z."/>
            <person name="de Beer Z.W."/>
            <person name="De Vos L."/>
            <person name="Chen L."/>
            <person name="Duong T.A."/>
            <person name="Gao Y."/>
            <person name="Hammerbacher A."/>
            <person name="Kikkert J.R."/>
            <person name="Li Y."/>
            <person name="Li H."/>
            <person name="Li K."/>
            <person name="Li Q."/>
            <person name="Liu X."/>
            <person name="Ma X."/>
            <person name="Naidoo K."/>
            <person name="Pethybridge S.J."/>
            <person name="Sun J."/>
            <person name="Steenkamp E.T."/>
            <person name="van der Nest M.A."/>
            <person name="van Wyk S."/>
            <person name="Wingfield M.J."/>
            <person name="Xiong C."/>
            <person name="Yue Q."/>
            <person name="Zhang X."/>
        </authorList>
    </citation>
    <scope>NUCLEOTIDE SEQUENCE [LARGE SCALE GENOMIC DNA]</scope>
    <source>
        <strain evidence="8 9">BP5796</strain>
    </source>
</reference>
<dbReference type="PROSITE" id="PS00216">
    <property type="entry name" value="SUGAR_TRANSPORT_1"/>
    <property type="match status" value="2"/>
</dbReference>
<dbReference type="GO" id="GO:0016020">
    <property type="term" value="C:membrane"/>
    <property type="evidence" value="ECO:0007669"/>
    <property type="project" value="UniProtKB-SubCell"/>
</dbReference>
<comment type="caution">
    <text evidence="8">The sequence shown here is derived from an EMBL/GenBank/DDBJ whole genome shotgun (WGS) entry which is preliminary data.</text>
</comment>
<keyword evidence="5 6" id="KW-0472">Membrane</keyword>
<dbReference type="AlphaFoldDB" id="A0A3D8QC35"/>
<feature type="transmembrane region" description="Helical" evidence="6">
    <location>
        <begin position="369"/>
        <end position="393"/>
    </location>
</feature>
<dbReference type="InterPro" id="IPR020846">
    <property type="entry name" value="MFS_dom"/>
</dbReference>
<keyword evidence="4 6" id="KW-1133">Transmembrane helix</keyword>
<dbReference type="EMBL" id="PDLN01000020">
    <property type="protein sequence ID" value="RDW59267.1"/>
    <property type="molecule type" value="Genomic_DNA"/>
</dbReference>
<dbReference type="PANTHER" id="PTHR48022">
    <property type="entry name" value="PLASTIDIC GLUCOSE TRANSPORTER 4"/>
    <property type="match status" value="1"/>
</dbReference>
<dbReference type="FunFam" id="1.20.1250.20:FF:000078">
    <property type="entry name" value="MFS maltose transporter, putative"/>
    <property type="match status" value="1"/>
</dbReference>
<evidence type="ECO:0000259" key="7">
    <source>
        <dbReference type="PROSITE" id="PS50850"/>
    </source>
</evidence>
<dbReference type="InterPro" id="IPR005829">
    <property type="entry name" value="Sugar_transporter_CS"/>
</dbReference>
<feature type="transmembrane region" description="Helical" evidence="6">
    <location>
        <begin position="305"/>
        <end position="328"/>
    </location>
</feature>
<comment type="similarity">
    <text evidence="2">Belongs to the major facilitator superfamily. Sugar transporter (TC 2.A.1.1) family.</text>
</comment>
<dbReference type="SUPFAM" id="SSF103473">
    <property type="entry name" value="MFS general substrate transporter"/>
    <property type="match status" value="1"/>
</dbReference>